<evidence type="ECO:0000259" key="8">
    <source>
        <dbReference type="PROSITE" id="PS50811"/>
    </source>
</evidence>
<keyword evidence="6" id="KW-0175">Coiled coil</keyword>
<proteinExistence type="predicted"/>
<sequence>MEEKPSLKKLLDDEERPSDSNTNTGNRTDEPSLHNTMGSTLLSLSLNNSGQPLNQMGMLRIKLEEAKKENEILKAMLNQVNEHLAVLQNRILFEMQQHQPSSSPCNNNNNHDSKEKIQDSGKPMLQTRQFLNIGECSSVFEGNTEKIEKKMLGRNFACDKNNVEGEINKNITSNEAKCTEDQASEVTCRRAKVSIRARSDFSLIQHKTIGKHIEIGDGCQWRKYGQKTAKGNPCPRAYYRCSMGTACPVRKQVQRCFKDETVLITTYEGNHNHPLPPAARPLASSTSAALNMFLSGSLTSSVVSTTQSNAPLFSSSLSTISPTAIATFSHNATCPTVTLDLTQPSNNNNYLQFQRATTQHPLFPLPLHGHPHNSHEGFHLFSKVPTLLTPDKNLALVDVVSEAITKDPSLKAALFSAISSLTGDPQKNSNNHSQQSKSSSGYDPCSKMPAIPPHQPYTTELI</sequence>
<dbReference type="GO" id="GO:0003700">
    <property type="term" value="F:DNA-binding transcription factor activity"/>
    <property type="evidence" value="ECO:0007669"/>
    <property type="project" value="InterPro"/>
</dbReference>
<keyword evidence="4" id="KW-0804">Transcription</keyword>
<feature type="coiled-coil region" evidence="6">
    <location>
        <begin position="56"/>
        <end position="90"/>
    </location>
</feature>
<keyword evidence="3" id="KW-0238">DNA-binding</keyword>
<dbReference type="PROSITE" id="PS50811">
    <property type="entry name" value="WRKY"/>
    <property type="match status" value="1"/>
</dbReference>
<dbReference type="Pfam" id="PF03106">
    <property type="entry name" value="WRKY"/>
    <property type="match status" value="1"/>
</dbReference>
<evidence type="ECO:0000256" key="2">
    <source>
        <dbReference type="ARBA" id="ARBA00023015"/>
    </source>
</evidence>
<dbReference type="InterPro" id="IPR044810">
    <property type="entry name" value="WRKY_plant"/>
</dbReference>
<keyword evidence="5" id="KW-0539">Nucleus</keyword>
<protein>
    <recommendedName>
        <fullName evidence="8">WRKY domain-containing protein</fullName>
    </recommendedName>
</protein>
<feature type="region of interest" description="Disordered" evidence="7">
    <location>
        <begin position="421"/>
        <end position="462"/>
    </location>
</feature>
<evidence type="ECO:0000256" key="3">
    <source>
        <dbReference type="ARBA" id="ARBA00023125"/>
    </source>
</evidence>
<comment type="subcellular location">
    <subcellularLocation>
        <location evidence="1">Nucleus</location>
    </subcellularLocation>
</comment>
<evidence type="ECO:0000256" key="6">
    <source>
        <dbReference type="SAM" id="Coils"/>
    </source>
</evidence>
<dbReference type="SMART" id="SM00774">
    <property type="entry name" value="WRKY"/>
    <property type="match status" value="1"/>
</dbReference>
<evidence type="ECO:0000256" key="4">
    <source>
        <dbReference type="ARBA" id="ARBA00023163"/>
    </source>
</evidence>
<dbReference type="PANTHER" id="PTHR31429:SF64">
    <property type="entry name" value="TRANSCRIPTION FACTOR WRKY FAMILY-RELATED"/>
    <property type="match status" value="1"/>
</dbReference>
<feature type="region of interest" description="Disordered" evidence="7">
    <location>
        <begin position="1"/>
        <end position="37"/>
    </location>
</feature>
<dbReference type="Gramene" id="rna-AYBTSS11_LOCUS27813">
    <property type="protein sequence ID" value="CAJ1975687.1"/>
    <property type="gene ID" value="gene-AYBTSS11_LOCUS27813"/>
</dbReference>
<reference evidence="9" key="1">
    <citation type="submission" date="2023-10" db="EMBL/GenBank/DDBJ databases">
        <authorList>
            <person name="Domelevo Entfellner J.-B."/>
        </authorList>
    </citation>
    <scope>NUCLEOTIDE SEQUENCE</scope>
</reference>
<dbReference type="InterPro" id="IPR036576">
    <property type="entry name" value="WRKY_dom_sf"/>
</dbReference>
<dbReference type="EMBL" id="OY731406">
    <property type="protein sequence ID" value="CAJ1975687.1"/>
    <property type="molecule type" value="Genomic_DNA"/>
</dbReference>
<dbReference type="GO" id="GO:0043565">
    <property type="term" value="F:sequence-specific DNA binding"/>
    <property type="evidence" value="ECO:0007669"/>
    <property type="project" value="InterPro"/>
</dbReference>
<accession>A0AA86SZC6</accession>
<dbReference type="PANTHER" id="PTHR31429">
    <property type="entry name" value="WRKY TRANSCRIPTION FACTOR 36-RELATED"/>
    <property type="match status" value="1"/>
</dbReference>
<dbReference type="AlphaFoldDB" id="A0AA86SZC6"/>
<dbReference type="Proteomes" id="UP001189624">
    <property type="component" value="Chromosome 9"/>
</dbReference>
<dbReference type="Gene3D" id="2.20.25.80">
    <property type="entry name" value="WRKY domain"/>
    <property type="match status" value="1"/>
</dbReference>
<evidence type="ECO:0000256" key="1">
    <source>
        <dbReference type="ARBA" id="ARBA00004123"/>
    </source>
</evidence>
<organism evidence="9 10">
    <name type="scientific">Sphenostylis stenocarpa</name>
    <dbReference type="NCBI Taxonomy" id="92480"/>
    <lineage>
        <taxon>Eukaryota</taxon>
        <taxon>Viridiplantae</taxon>
        <taxon>Streptophyta</taxon>
        <taxon>Embryophyta</taxon>
        <taxon>Tracheophyta</taxon>
        <taxon>Spermatophyta</taxon>
        <taxon>Magnoliopsida</taxon>
        <taxon>eudicotyledons</taxon>
        <taxon>Gunneridae</taxon>
        <taxon>Pentapetalae</taxon>
        <taxon>rosids</taxon>
        <taxon>fabids</taxon>
        <taxon>Fabales</taxon>
        <taxon>Fabaceae</taxon>
        <taxon>Papilionoideae</taxon>
        <taxon>50 kb inversion clade</taxon>
        <taxon>NPAAA clade</taxon>
        <taxon>indigoferoid/millettioid clade</taxon>
        <taxon>Phaseoleae</taxon>
        <taxon>Sphenostylis</taxon>
    </lineage>
</organism>
<dbReference type="GO" id="GO:0005634">
    <property type="term" value="C:nucleus"/>
    <property type="evidence" value="ECO:0007669"/>
    <property type="project" value="UniProtKB-SubCell"/>
</dbReference>
<name>A0AA86SZC6_9FABA</name>
<evidence type="ECO:0000256" key="7">
    <source>
        <dbReference type="SAM" id="MobiDB-lite"/>
    </source>
</evidence>
<feature type="compositionally biased region" description="Low complexity" evidence="7">
    <location>
        <begin position="426"/>
        <end position="440"/>
    </location>
</feature>
<keyword evidence="2" id="KW-0805">Transcription regulation</keyword>
<feature type="domain" description="WRKY" evidence="8">
    <location>
        <begin position="217"/>
        <end position="276"/>
    </location>
</feature>
<feature type="compositionally biased region" description="Basic and acidic residues" evidence="7">
    <location>
        <begin position="1"/>
        <end position="11"/>
    </location>
</feature>
<evidence type="ECO:0000313" key="9">
    <source>
        <dbReference type="EMBL" id="CAJ1975687.1"/>
    </source>
</evidence>
<dbReference type="InterPro" id="IPR003657">
    <property type="entry name" value="WRKY_dom"/>
</dbReference>
<keyword evidence="10" id="KW-1185">Reference proteome</keyword>
<feature type="region of interest" description="Disordered" evidence="7">
    <location>
        <begin position="98"/>
        <end position="118"/>
    </location>
</feature>
<evidence type="ECO:0000256" key="5">
    <source>
        <dbReference type="ARBA" id="ARBA00023242"/>
    </source>
</evidence>
<evidence type="ECO:0000313" key="10">
    <source>
        <dbReference type="Proteomes" id="UP001189624"/>
    </source>
</evidence>
<gene>
    <name evidence="9" type="ORF">AYBTSS11_LOCUS27813</name>
</gene>
<dbReference type="SUPFAM" id="SSF118290">
    <property type="entry name" value="WRKY DNA-binding domain"/>
    <property type="match status" value="1"/>
</dbReference>